<feature type="domain" description="Integrase catalytic" evidence="2">
    <location>
        <begin position="131"/>
        <end position="311"/>
    </location>
</feature>
<dbReference type="Pfam" id="PF00665">
    <property type="entry name" value="rve"/>
    <property type="match status" value="1"/>
</dbReference>
<gene>
    <name evidence="3" type="ORF">FM068_11170</name>
</gene>
<organism evidence="3 4">
    <name type="scientific">Adlercreutzia equolifaciens</name>
    <dbReference type="NCBI Taxonomy" id="446660"/>
    <lineage>
        <taxon>Bacteria</taxon>
        <taxon>Bacillati</taxon>
        <taxon>Actinomycetota</taxon>
        <taxon>Coriobacteriia</taxon>
        <taxon>Eggerthellales</taxon>
        <taxon>Eggerthellaceae</taxon>
        <taxon>Adlercreutzia</taxon>
    </lineage>
</organism>
<protein>
    <submittedName>
        <fullName evidence="3">IS21 family transposase</fullName>
    </submittedName>
</protein>
<evidence type="ECO:0000259" key="2">
    <source>
        <dbReference type="PROSITE" id="PS50994"/>
    </source>
</evidence>
<sequence>MVKYREILRLTYLGISQENIAFSCGCARSTVQLIQKLAKSKGLEWPLPGEMDDAAIRAVLYPPKETRDDGKFAIDHEWIEREMGKPGVTMTLLWSEYCVKATDHGADPFMYSAFCQRHRKWAQRNRITLHIDRRPAEEMQVDWAGKCPAYCDPDTGEIRKAHVFVACLPYSSMIFAWPYPNMGEESWIDGHIRAFREFGGTTPIVVPDNCKTGVIKNTVEELVVNEQYRLMCEHYGVAVVPARVRRPKDKAAVEMSVGVVERKVIAAMRDRVFIGIAELAAAIDEAVDSINSAPFQKRAGSRREAFLGREKDRLQPLPPTHYEMTVRKTATVQFNYHVSFDKRYYSVPAAYVRREVGIVATRTTVAVICDGERIAMHRRSTSPAGAYVTDPAHMPDSHREWTAWSGDRFRSWAAGKGEAILAVVDGILKSRKVEQQAYRSARALLGLADKHGDALLERACAKALTWTARPSYKTVKTALQKIAAETAPDPDAGAYRRPDDCYDEFDGCDR</sequence>
<dbReference type="NCBIfam" id="NF033546">
    <property type="entry name" value="transpos_IS21"/>
    <property type="match status" value="1"/>
</dbReference>
<dbReference type="RefSeq" id="WP_157012986.1">
    <property type="nucleotide sequence ID" value="NZ_VJNE01000050.1"/>
</dbReference>
<dbReference type="Gene3D" id="3.30.420.10">
    <property type="entry name" value="Ribonuclease H-like superfamily/Ribonuclease H"/>
    <property type="match status" value="1"/>
</dbReference>
<dbReference type="GO" id="GO:0003676">
    <property type="term" value="F:nucleic acid binding"/>
    <property type="evidence" value="ECO:0007669"/>
    <property type="project" value="InterPro"/>
</dbReference>
<evidence type="ECO:0000313" key="3">
    <source>
        <dbReference type="EMBL" id="MZG29120.1"/>
    </source>
</evidence>
<dbReference type="Pfam" id="PF22483">
    <property type="entry name" value="Mu-transpos_C_2"/>
    <property type="match status" value="1"/>
</dbReference>
<comment type="caution">
    <text evidence="3">The sequence shown here is derived from an EMBL/GenBank/DDBJ whole genome shotgun (WGS) entry which is preliminary data.</text>
</comment>
<dbReference type="PANTHER" id="PTHR35004:SF8">
    <property type="entry name" value="TRANSPOSASE RV3428C-RELATED"/>
    <property type="match status" value="1"/>
</dbReference>
<dbReference type="EMBL" id="VJNE01000050">
    <property type="protein sequence ID" value="MZG29120.1"/>
    <property type="molecule type" value="Genomic_DNA"/>
</dbReference>
<dbReference type="AlphaFoldDB" id="A0A6L8Q799"/>
<dbReference type="InterPro" id="IPR012337">
    <property type="entry name" value="RNaseH-like_sf"/>
</dbReference>
<evidence type="ECO:0000256" key="1">
    <source>
        <dbReference type="ARBA" id="ARBA00009277"/>
    </source>
</evidence>
<dbReference type="InterPro" id="IPR001584">
    <property type="entry name" value="Integrase_cat-core"/>
</dbReference>
<dbReference type="InterPro" id="IPR054353">
    <property type="entry name" value="IstA-like_C"/>
</dbReference>
<dbReference type="GO" id="GO:0015074">
    <property type="term" value="P:DNA integration"/>
    <property type="evidence" value="ECO:0007669"/>
    <property type="project" value="InterPro"/>
</dbReference>
<evidence type="ECO:0000313" key="4">
    <source>
        <dbReference type="Proteomes" id="UP000472380"/>
    </source>
</evidence>
<dbReference type="InterPro" id="IPR036397">
    <property type="entry name" value="RNaseH_sf"/>
</dbReference>
<dbReference type="PANTHER" id="PTHR35004">
    <property type="entry name" value="TRANSPOSASE RV3428C-RELATED"/>
    <property type="match status" value="1"/>
</dbReference>
<dbReference type="Proteomes" id="UP000472380">
    <property type="component" value="Unassembled WGS sequence"/>
</dbReference>
<name>A0A6L8Q799_9ACTN</name>
<proteinExistence type="inferred from homology"/>
<accession>A0A6L8Q799</accession>
<reference evidence="3 4" key="1">
    <citation type="submission" date="2019-07" db="EMBL/GenBank/DDBJ databases">
        <title>Draft genome sequence of Adlercreutzia equolifaciens IPLA 37004, a human intestinal strain that does not produces equol from daidzein.</title>
        <authorList>
            <person name="Vazquez L."/>
            <person name="Florez A.B."/>
            <person name="Mayo B."/>
        </authorList>
    </citation>
    <scope>NUCLEOTIDE SEQUENCE [LARGE SCALE GENOMIC DNA]</scope>
    <source>
        <strain evidence="3 4">IPLA 37004</strain>
    </source>
</reference>
<comment type="similarity">
    <text evidence="1">Belongs to the transposase IS21/IS408/IS1162 family.</text>
</comment>
<dbReference type="SUPFAM" id="SSF53098">
    <property type="entry name" value="Ribonuclease H-like"/>
    <property type="match status" value="1"/>
</dbReference>
<dbReference type="PROSITE" id="PS50994">
    <property type="entry name" value="INTEGRASE"/>
    <property type="match status" value="1"/>
</dbReference>